<dbReference type="GO" id="GO:1990002">
    <property type="term" value="F:methylglyoxal reductase (NADPH) (acetol producing) activity"/>
    <property type="evidence" value="ECO:0007669"/>
    <property type="project" value="TreeGrafter"/>
</dbReference>
<dbReference type="InterPro" id="IPR018211">
    <property type="entry name" value="ADH_Fe_CS"/>
</dbReference>
<dbReference type="FunFam" id="3.40.50.1970:FF:000003">
    <property type="entry name" value="Alcohol dehydrogenase, iron-containing"/>
    <property type="match status" value="1"/>
</dbReference>
<sequence length="388" mass="43103">MNMENFTYQNPTKLVFGKDVVDQVGKESIHYGKKALILIGKGSVKSSGLYDRISTHLDAAGISYVTYEGIKSNPLYNNADEAVSLAKEFQAEMIIAVGGGSVIDSAKAVAMGYYVNHSVWDFYLHKTKPEKALPIIAVLTLAATGTEMNPFTVLQNNAEESKRGFGHELLYPKVSFLDPVLTFSVPQSYTSYGVADLIAHCLETFFGQGDAPLSDHTIASIIRLAIKYGKIVYNDPTDYDSRGNIMWLATNALNGTLALGKQNGDWACHAIEHSLSALFDIAHGAGLSIVFPAWMKYNQRYLQSRLAFLAKYVFDVNEENEALAAYEFIHKLEEFFTSIGTPIRLQEAQIDELQKDKIVDNLNRYKANGLHIKLDETAREKIVDLMYA</sequence>
<dbReference type="Pfam" id="PF00465">
    <property type="entry name" value="Fe-ADH"/>
    <property type="match status" value="1"/>
</dbReference>
<dbReference type="STRING" id="929556.Solca_1434"/>
<accession>H8KVL5</accession>
<dbReference type="Proteomes" id="UP000007590">
    <property type="component" value="Chromosome"/>
</dbReference>
<reference evidence="5" key="1">
    <citation type="submission" date="2012-02" db="EMBL/GenBank/DDBJ databases">
        <title>The complete genome of Solitalea canadensis DSM 3403.</title>
        <authorList>
            <consortium name="US DOE Joint Genome Institute (JGI-PGF)"/>
            <person name="Lucas S."/>
            <person name="Copeland A."/>
            <person name="Lapidus A."/>
            <person name="Glavina del Rio T."/>
            <person name="Dalin E."/>
            <person name="Tice H."/>
            <person name="Bruce D."/>
            <person name="Goodwin L."/>
            <person name="Pitluck S."/>
            <person name="Peters L."/>
            <person name="Ovchinnikova G."/>
            <person name="Lu M."/>
            <person name="Kyrpides N."/>
            <person name="Mavromatis K."/>
            <person name="Ivanova N."/>
            <person name="Brettin T."/>
            <person name="Detter J.C."/>
            <person name="Han C."/>
            <person name="Larimer F."/>
            <person name="Land M."/>
            <person name="Hauser L."/>
            <person name="Markowitz V."/>
            <person name="Cheng J.-F."/>
            <person name="Hugenholtz P."/>
            <person name="Woyke T."/>
            <person name="Wu D."/>
            <person name="Spring S."/>
            <person name="Schroeder M."/>
            <person name="Kopitz M."/>
            <person name="Brambilla E."/>
            <person name="Klenk H.-P."/>
            <person name="Eisen J.A."/>
        </authorList>
    </citation>
    <scope>NUCLEOTIDE SEQUENCE</scope>
    <source>
        <strain evidence="5">DSM 3403</strain>
    </source>
</reference>
<comment type="similarity">
    <text evidence="1">Belongs to the iron-containing alcohol dehydrogenase family.</text>
</comment>
<dbReference type="GO" id="GO:0008106">
    <property type="term" value="F:alcohol dehydrogenase (NADP+) activity"/>
    <property type="evidence" value="ECO:0007669"/>
    <property type="project" value="TreeGrafter"/>
</dbReference>
<dbReference type="InterPro" id="IPR001670">
    <property type="entry name" value="ADH_Fe/GldA"/>
</dbReference>
<dbReference type="InterPro" id="IPR044731">
    <property type="entry name" value="BDH-like"/>
</dbReference>
<keyword evidence="2" id="KW-0560">Oxidoreductase</keyword>
<evidence type="ECO:0000313" key="6">
    <source>
        <dbReference type="Proteomes" id="UP000007590"/>
    </source>
</evidence>
<dbReference type="Gene3D" id="1.20.1090.10">
    <property type="entry name" value="Dehydroquinate synthase-like - alpha domain"/>
    <property type="match status" value="1"/>
</dbReference>
<dbReference type="GO" id="GO:1990362">
    <property type="term" value="F:butanol dehydrogenase (NAD+) activity"/>
    <property type="evidence" value="ECO:0007669"/>
    <property type="project" value="InterPro"/>
</dbReference>
<dbReference type="eggNOG" id="COG1979">
    <property type="taxonomic scope" value="Bacteria"/>
</dbReference>
<dbReference type="InterPro" id="IPR056798">
    <property type="entry name" value="ADH_Fe_C"/>
</dbReference>
<evidence type="ECO:0000313" key="5">
    <source>
        <dbReference type="EMBL" id="AFD06518.1"/>
    </source>
</evidence>
<evidence type="ECO:0000256" key="2">
    <source>
        <dbReference type="ARBA" id="ARBA00023002"/>
    </source>
</evidence>
<feature type="domain" description="Alcohol dehydrogenase iron-type/glycerol dehydrogenase GldA" evidence="3">
    <location>
        <begin position="11"/>
        <end position="179"/>
    </location>
</feature>
<proteinExistence type="inferred from homology"/>
<evidence type="ECO:0000256" key="1">
    <source>
        <dbReference type="ARBA" id="ARBA00007358"/>
    </source>
</evidence>
<dbReference type="Pfam" id="PF25137">
    <property type="entry name" value="ADH_Fe_C"/>
    <property type="match status" value="1"/>
</dbReference>
<organism evidence="5 6">
    <name type="scientific">Solitalea canadensis (strain ATCC 29591 / DSM 3403 / JCM 21819 / LMG 8368 / NBRC 15130 / NCIMB 12057 / USAM 9D)</name>
    <name type="common">Flexibacter canadensis</name>
    <dbReference type="NCBI Taxonomy" id="929556"/>
    <lineage>
        <taxon>Bacteria</taxon>
        <taxon>Pseudomonadati</taxon>
        <taxon>Bacteroidota</taxon>
        <taxon>Sphingobacteriia</taxon>
        <taxon>Sphingobacteriales</taxon>
        <taxon>Sphingobacteriaceae</taxon>
        <taxon>Solitalea</taxon>
    </lineage>
</organism>
<dbReference type="PROSITE" id="PS00060">
    <property type="entry name" value="ADH_IRON_2"/>
    <property type="match status" value="1"/>
</dbReference>
<evidence type="ECO:0000259" key="4">
    <source>
        <dbReference type="Pfam" id="PF25137"/>
    </source>
</evidence>
<gene>
    <name evidence="5" type="ordered locus">Solca_1434</name>
</gene>
<dbReference type="KEGG" id="scn:Solca_1434"/>
<dbReference type="PANTHER" id="PTHR43633">
    <property type="entry name" value="ALCOHOL DEHYDROGENASE YQHD"/>
    <property type="match status" value="1"/>
</dbReference>
<dbReference type="HOGENOM" id="CLU_007207_0_4_10"/>
<keyword evidence="6" id="KW-1185">Reference proteome</keyword>
<protein>
    <submittedName>
        <fullName evidence="5">Fe-dependent oxidoreductase, alcohol dehydrogenase</fullName>
    </submittedName>
</protein>
<dbReference type="AlphaFoldDB" id="H8KVL5"/>
<dbReference type="SUPFAM" id="SSF56796">
    <property type="entry name" value="Dehydroquinate synthase-like"/>
    <property type="match status" value="1"/>
</dbReference>
<dbReference type="GO" id="GO:0005829">
    <property type="term" value="C:cytosol"/>
    <property type="evidence" value="ECO:0007669"/>
    <property type="project" value="TreeGrafter"/>
</dbReference>
<dbReference type="EMBL" id="CP003349">
    <property type="protein sequence ID" value="AFD06518.1"/>
    <property type="molecule type" value="Genomic_DNA"/>
</dbReference>
<dbReference type="Gene3D" id="3.40.50.1970">
    <property type="match status" value="1"/>
</dbReference>
<dbReference type="CDD" id="cd08187">
    <property type="entry name" value="BDH"/>
    <property type="match status" value="1"/>
</dbReference>
<feature type="domain" description="Fe-containing alcohol dehydrogenase-like C-terminal" evidence="4">
    <location>
        <begin position="193"/>
        <end position="386"/>
    </location>
</feature>
<evidence type="ECO:0000259" key="3">
    <source>
        <dbReference type="Pfam" id="PF00465"/>
    </source>
</evidence>
<name>H8KVL5_SOLCM</name>
<dbReference type="GO" id="GO:0046872">
    <property type="term" value="F:metal ion binding"/>
    <property type="evidence" value="ECO:0007669"/>
    <property type="project" value="InterPro"/>
</dbReference>
<dbReference type="PANTHER" id="PTHR43633:SF1">
    <property type="entry name" value="ALCOHOL DEHYDROGENASE YQHD"/>
    <property type="match status" value="1"/>
</dbReference>